<evidence type="ECO:0008006" key="7">
    <source>
        <dbReference type="Google" id="ProtNLM"/>
    </source>
</evidence>
<feature type="region of interest" description="Disordered" evidence="3">
    <location>
        <begin position="27"/>
        <end position="70"/>
    </location>
</feature>
<dbReference type="AlphaFoldDB" id="A0A0K1EAT6"/>
<sequence>MSHAIRSLCPLLIAGLSLGCVIVKADPSPPSPPEVPDTGPTDPGHEPPLDPEDDPPPEPPGDCDPSIPSGWRSLSSSASAGLTRWLDRQDAIYAWTGSELLVHTGVGGAVYAPATDSWRPMASVGSRLVGAWAWSGDALFVKGVDNDTNAQRWFAYHPATDTWETLPPAPLLDFRGHSAVWSTTTHELLVWGGVEEPNTVDEPYITYDGGAAYDPATGTWRVLAPSSLSGRGFHGAIWNGAAMIVYGGAEGELLPLGDGAAYDPATDAWTSIASPTATLPLAPRASARTFVGGPSGSAAIFWGGNEGPCSHCMPFDRVDGGVYDAATDAWTKIPSLETSPLGSSGLRYQPSVWVGAGRLWVLGGIGGDEGPWGPFDNGVAYDLAAETWSTIPGGHVLGARRAASVVWTGCEAIFYGGLDADSDWLTDGAIYRP</sequence>
<dbReference type="STRING" id="52.CMC5_019340"/>
<accession>A0A0K1EAT6</accession>
<keyword evidence="2" id="KW-0677">Repeat</keyword>
<keyword evidence="4" id="KW-0732">Signal</keyword>
<name>A0A0K1EAT6_CHOCO</name>
<keyword evidence="6" id="KW-1185">Reference proteome</keyword>
<evidence type="ECO:0000256" key="3">
    <source>
        <dbReference type="SAM" id="MobiDB-lite"/>
    </source>
</evidence>
<proteinExistence type="predicted"/>
<dbReference type="OrthoDB" id="3420153at2"/>
<feature type="signal peptide" evidence="4">
    <location>
        <begin position="1"/>
        <end position="25"/>
    </location>
</feature>
<feature type="chain" id="PRO_5005459173" description="Galactose oxidase" evidence="4">
    <location>
        <begin position="26"/>
        <end position="433"/>
    </location>
</feature>
<dbReference type="SUPFAM" id="SSF117281">
    <property type="entry name" value="Kelch motif"/>
    <property type="match status" value="1"/>
</dbReference>
<protein>
    <recommendedName>
        <fullName evidence="7">Galactose oxidase</fullName>
    </recommendedName>
</protein>
<evidence type="ECO:0000256" key="4">
    <source>
        <dbReference type="SAM" id="SignalP"/>
    </source>
</evidence>
<dbReference type="Gene3D" id="2.120.10.80">
    <property type="entry name" value="Kelch-type beta propeller"/>
    <property type="match status" value="2"/>
</dbReference>
<dbReference type="PROSITE" id="PS51257">
    <property type="entry name" value="PROKAR_LIPOPROTEIN"/>
    <property type="match status" value="1"/>
</dbReference>
<evidence type="ECO:0000256" key="2">
    <source>
        <dbReference type="ARBA" id="ARBA00022737"/>
    </source>
</evidence>
<dbReference type="KEGG" id="ccro:CMC5_019340"/>
<reference evidence="5 6" key="1">
    <citation type="submission" date="2015-07" db="EMBL/GenBank/DDBJ databases">
        <title>Genome analysis of myxobacterium Chondromyces crocatus Cm c5 reveals a high potential for natural compound synthesis and the genetic basis for the loss of fruiting body formation.</title>
        <authorList>
            <person name="Zaburannyi N."/>
            <person name="Bunk B."/>
            <person name="Maier J."/>
            <person name="Overmann J."/>
            <person name="Mueller R."/>
        </authorList>
    </citation>
    <scope>NUCLEOTIDE SEQUENCE [LARGE SCALE GENOMIC DNA]</scope>
    <source>
        <strain evidence="5 6">Cm c5</strain>
    </source>
</reference>
<keyword evidence="1" id="KW-0880">Kelch repeat</keyword>
<dbReference type="Pfam" id="PF24681">
    <property type="entry name" value="Kelch_KLHDC2_KLHL20_DRC7"/>
    <property type="match status" value="1"/>
</dbReference>
<evidence type="ECO:0000313" key="6">
    <source>
        <dbReference type="Proteomes" id="UP000067626"/>
    </source>
</evidence>
<dbReference type="PANTHER" id="PTHR45632">
    <property type="entry name" value="LD33804P"/>
    <property type="match status" value="1"/>
</dbReference>
<evidence type="ECO:0000256" key="1">
    <source>
        <dbReference type="ARBA" id="ARBA00022441"/>
    </source>
</evidence>
<dbReference type="PANTHER" id="PTHR45632:SF3">
    <property type="entry name" value="KELCH-LIKE PROTEIN 32"/>
    <property type="match status" value="1"/>
</dbReference>
<dbReference type="InterPro" id="IPR015915">
    <property type="entry name" value="Kelch-typ_b-propeller"/>
</dbReference>
<dbReference type="RefSeq" id="WP_050430108.1">
    <property type="nucleotide sequence ID" value="NZ_CP012159.1"/>
</dbReference>
<organism evidence="5 6">
    <name type="scientific">Chondromyces crocatus</name>
    <dbReference type="NCBI Taxonomy" id="52"/>
    <lineage>
        <taxon>Bacteria</taxon>
        <taxon>Pseudomonadati</taxon>
        <taxon>Myxococcota</taxon>
        <taxon>Polyangia</taxon>
        <taxon>Polyangiales</taxon>
        <taxon>Polyangiaceae</taxon>
        <taxon>Chondromyces</taxon>
    </lineage>
</organism>
<dbReference type="EMBL" id="CP012159">
    <property type="protein sequence ID" value="AKT37792.1"/>
    <property type="molecule type" value="Genomic_DNA"/>
</dbReference>
<dbReference type="Proteomes" id="UP000067626">
    <property type="component" value="Chromosome"/>
</dbReference>
<evidence type="ECO:0000313" key="5">
    <source>
        <dbReference type="EMBL" id="AKT37792.1"/>
    </source>
</evidence>
<gene>
    <name evidence="5" type="ORF">CMC5_019340</name>
</gene>